<accession>A0A8J4T465</accession>
<proteinExistence type="predicted"/>
<dbReference type="Proteomes" id="UP000748531">
    <property type="component" value="Unassembled WGS sequence"/>
</dbReference>
<comment type="caution">
    <text evidence="1">The sequence shown here is derived from an EMBL/GenBank/DDBJ whole genome shotgun (WGS) entry which is preliminary data.</text>
</comment>
<gene>
    <name evidence="1" type="ORF">PHET_09542</name>
</gene>
<sequence>MLLSGYLRHELRWRIDSFRAAHLSSRMLQLDVDYDVVFRSSAPGSIRDIVLDELGSRLTCRLSGRIDSSL</sequence>
<protein>
    <submittedName>
        <fullName evidence="1">Uncharacterized protein</fullName>
    </submittedName>
</protein>
<reference evidence="1" key="1">
    <citation type="submission" date="2019-05" db="EMBL/GenBank/DDBJ databases">
        <title>Annotation for the trematode Paragonimus heterotremus.</title>
        <authorList>
            <person name="Choi Y.-J."/>
        </authorList>
    </citation>
    <scope>NUCLEOTIDE SEQUENCE</scope>
    <source>
        <strain evidence="1">LC</strain>
    </source>
</reference>
<evidence type="ECO:0000313" key="2">
    <source>
        <dbReference type="Proteomes" id="UP000748531"/>
    </source>
</evidence>
<keyword evidence="2" id="KW-1185">Reference proteome</keyword>
<organism evidence="1 2">
    <name type="scientific">Paragonimus heterotremus</name>
    <dbReference type="NCBI Taxonomy" id="100268"/>
    <lineage>
        <taxon>Eukaryota</taxon>
        <taxon>Metazoa</taxon>
        <taxon>Spiralia</taxon>
        <taxon>Lophotrochozoa</taxon>
        <taxon>Platyhelminthes</taxon>
        <taxon>Trematoda</taxon>
        <taxon>Digenea</taxon>
        <taxon>Plagiorchiida</taxon>
        <taxon>Troglotremata</taxon>
        <taxon>Troglotrematidae</taxon>
        <taxon>Paragonimus</taxon>
    </lineage>
</organism>
<evidence type="ECO:0000313" key="1">
    <source>
        <dbReference type="EMBL" id="KAF5397504.1"/>
    </source>
</evidence>
<dbReference type="EMBL" id="LUCH01006177">
    <property type="protein sequence ID" value="KAF5397504.1"/>
    <property type="molecule type" value="Genomic_DNA"/>
</dbReference>
<dbReference type="AlphaFoldDB" id="A0A8J4T465"/>
<name>A0A8J4T465_9TREM</name>